<protein>
    <submittedName>
        <fullName evidence="1">Uncharacterized protein</fullName>
    </submittedName>
</protein>
<accession>A0A6J4MIZ7</accession>
<dbReference type="AlphaFoldDB" id="A0A6J4MIZ7"/>
<sequence>MTEATPSESQRPAFRWWGERDRIVIGRRSSLGGKRPAEPADFPAAADRVCEAA</sequence>
<gene>
    <name evidence="1" type="ORF">AVDCRST_MAG68-4779</name>
</gene>
<name>A0A6J4MIZ7_9BACT</name>
<organism evidence="1">
    <name type="scientific">uncultured Gemmatimonadota bacterium</name>
    <dbReference type="NCBI Taxonomy" id="203437"/>
    <lineage>
        <taxon>Bacteria</taxon>
        <taxon>Pseudomonadati</taxon>
        <taxon>Gemmatimonadota</taxon>
        <taxon>environmental samples</taxon>
    </lineage>
</organism>
<dbReference type="EMBL" id="CADCTW010000203">
    <property type="protein sequence ID" value="CAA9360950.1"/>
    <property type="molecule type" value="Genomic_DNA"/>
</dbReference>
<proteinExistence type="predicted"/>
<evidence type="ECO:0000313" key="1">
    <source>
        <dbReference type="EMBL" id="CAA9360950.1"/>
    </source>
</evidence>
<reference evidence="1" key="1">
    <citation type="submission" date="2020-02" db="EMBL/GenBank/DDBJ databases">
        <authorList>
            <person name="Meier V. D."/>
        </authorList>
    </citation>
    <scope>NUCLEOTIDE SEQUENCE</scope>
    <source>
        <strain evidence="1">AVDCRST_MAG68</strain>
    </source>
</reference>